<accession>A0A919ALL4</accession>
<dbReference type="CDD" id="cd02136">
    <property type="entry name" value="PnbA_NfnB-like"/>
    <property type="match status" value="1"/>
</dbReference>
<feature type="compositionally biased region" description="Basic and acidic residues" evidence="6">
    <location>
        <begin position="1"/>
        <end position="12"/>
    </location>
</feature>
<keyword evidence="5" id="KW-0560">Oxidoreductase</keyword>
<evidence type="ECO:0000256" key="4">
    <source>
        <dbReference type="ARBA" id="ARBA00022643"/>
    </source>
</evidence>
<name>A0A919ALL4_9ACTN</name>
<evidence type="ECO:0000256" key="2">
    <source>
        <dbReference type="ARBA" id="ARBA00007118"/>
    </source>
</evidence>
<feature type="compositionally biased region" description="Basic and acidic residues" evidence="6">
    <location>
        <begin position="21"/>
        <end position="32"/>
    </location>
</feature>
<dbReference type="SUPFAM" id="SSF55469">
    <property type="entry name" value="FMN-dependent nitroreductase-like"/>
    <property type="match status" value="1"/>
</dbReference>
<dbReference type="EMBL" id="BNBC01000064">
    <property type="protein sequence ID" value="GHF13258.1"/>
    <property type="molecule type" value="Genomic_DNA"/>
</dbReference>
<comment type="similarity">
    <text evidence="2">Belongs to the nitroreductase family.</text>
</comment>
<sequence length="315" mass="34792">MAPARYEPDRTAARRPPGHRAPGDKDDERAGRDGPAGSQGRHDEHTVSPTRRRRRLRHPPVHGPCMETIMNRTPATAPTPAPAATPVTVEDALRSRRSVRAFLPTPVPRSTVERLLALAARSASNSNCQPWQVHVVSGAAKRSLTAALLRSHAGDDAGRGRDYAYQPERDGWHEPFRSRRRRFGESLYRDTLGIRADDTDARLDHHRRNYDFFGAPVGIVLTTSRHPLQSALVDAGLFLQALMLAARGDGLDTCPQASVIDFSPVLRRHLPIPDDQLIVCGVALGYADPAHRLNRLRTPREPVVSFATFHEDEAG</sequence>
<reference evidence="8" key="1">
    <citation type="journal article" date="2014" name="Int. J. Syst. Evol. Microbiol.">
        <title>Complete genome sequence of Corynebacterium casei LMG S-19264T (=DSM 44701T), isolated from a smear-ripened cheese.</title>
        <authorList>
            <consortium name="US DOE Joint Genome Institute (JGI-PGF)"/>
            <person name="Walter F."/>
            <person name="Albersmeier A."/>
            <person name="Kalinowski J."/>
            <person name="Ruckert C."/>
        </authorList>
    </citation>
    <scope>NUCLEOTIDE SEQUENCE</scope>
    <source>
        <strain evidence="8">JCM 3302</strain>
    </source>
</reference>
<proteinExistence type="inferred from homology"/>
<dbReference type="GO" id="GO:0016491">
    <property type="term" value="F:oxidoreductase activity"/>
    <property type="evidence" value="ECO:0007669"/>
    <property type="project" value="UniProtKB-KW"/>
</dbReference>
<evidence type="ECO:0000313" key="8">
    <source>
        <dbReference type="EMBL" id="GHF13258.1"/>
    </source>
</evidence>
<dbReference type="InterPro" id="IPR000415">
    <property type="entry name" value="Nitroreductase-like"/>
</dbReference>
<gene>
    <name evidence="8" type="ORF">GCM10014715_81000</name>
</gene>
<feature type="region of interest" description="Disordered" evidence="6">
    <location>
        <begin position="1"/>
        <end position="86"/>
    </location>
</feature>
<dbReference type="PANTHER" id="PTHR43673:SF2">
    <property type="entry name" value="NITROREDUCTASE"/>
    <property type="match status" value="1"/>
</dbReference>
<evidence type="ECO:0000256" key="6">
    <source>
        <dbReference type="SAM" id="MobiDB-lite"/>
    </source>
</evidence>
<evidence type="ECO:0000259" key="7">
    <source>
        <dbReference type="Pfam" id="PF00881"/>
    </source>
</evidence>
<dbReference type="Gene3D" id="3.40.109.10">
    <property type="entry name" value="NADH Oxidase"/>
    <property type="match status" value="1"/>
</dbReference>
<evidence type="ECO:0000313" key="9">
    <source>
        <dbReference type="Proteomes" id="UP000641386"/>
    </source>
</evidence>
<protein>
    <recommendedName>
        <fullName evidence="7">Nitroreductase domain-containing protein</fullName>
    </recommendedName>
</protein>
<comment type="caution">
    <text evidence="8">The sequence shown here is derived from an EMBL/GenBank/DDBJ whole genome shotgun (WGS) entry which is preliminary data.</text>
</comment>
<dbReference type="AlphaFoldDB" id="A0A919ALL4"/>
<comment type="cofactor">
    <cofactor evidence="1">
        <name>FMN</name>
        <dbReference type="ChEBI" id="CHEBI:58210"/>
    </cofactor>
</comment>
<dbReference type="Pfam" id="PF00881">
    <property type="entry name" value="Nitroreductase"/>
    <property type="match status" value="1"/>
</dbReference>
<reference evidence="8" key="2">
    <citation type="submission" date="2020-09" db="EMBL/GenBank/DDBJ databases">
        <authorList>
            <person name="Sun Q."/>
            <person name="Ohkuma M."/>
        </authorList>
    </citation>
    <scope>NUCLEOTIDE SEQUENCE</scope>
    <source>
        <strain evidence="8">JCM 3302</strain>
    </source>
</reference>
<organism evidence="8 9">
    <name type="scientific">Streptomyces spiralis</name>
    <dbReference type="NCBI Taxonomy" id="66376"/>
    <lineage>
        <taxon>Bacteria</taxon>
        <taxon>Bacillati</taxon>
        <taxon>Actinomycetota</taxon>
        <taxon>Actinomycetes</taxon>
        <taxon>Kitasatosporales</taxon>
        <taxon>Streptomycetaceae</taxon>
        <taxon>Streptomyces</taxon>
    </lineage>
</organism>
<evidence type="ECO:0000256" key="5">
    <source>
        <dbReference type="ARBA" id="ARBA00023002"/>
    </source>
</evidence>
<feature type="domain" description="Nitroreductase" evidence="7">
    <location>
        <begin position="93"/>
        <end position="286"/>
    </location>
</feature>
<dbReference type="InterPro" id="IPR029479">
    <property type="entry name" value="Nitroreductase"/>
</dbReference>
<evidence type="ECO:0000256" key="3">
    <source>
        <dbReference type="ARBA" id="ARBA00022630"/>
    </source>
</evidence>
<dbReference type="PANTHER" id="PTHR43673">
    <property type="entry name" value="NAD(P)H NITROREDUCTASE YDGI-RELATED"/>
    <property type="match status" value="1"/>
</dbReference>
<keyword evidence="4" id="KW-0288">FMN</keyword>
<keyword evidence="3" id="KW-0285">Flavoprotein</keyword>
<evidence type="ECO:0000256" key="1">
    <source>
        <dbReference type="ARBA" id="ARBA00001917"/>
    </source>
</evidence>
<dbReference type="Proteomes" id="UP000641386">
    <property type="component" value="Unassembled WGS sequence"/>
</dbReference>
<feature type="compositionally biased region" description="Basic residues" evidence="6">
    <location>
        <begin position="50"/>
        <end position="60"/>
    </location>
</feature>
<keyword evidence="9" id="KW-1185">Reference proteome</keyword>